<feature type="domain" description="Ribbon-helix-helix" evidence="1">
    <location>
        <begin position="6"/>
        <end position="69"/>
    </location>
</feature>
<evidence type="ECO:0000259" key="1">
    <source>
        <dbReference type="Pfam" id="PF13467"/>
    </source>
</evidence>
<dbReference type="InterPro" id="IPR027373">
    <property type="entry name" value="RHH_dom"/>
</dbReference>
<evidence type="ECO:0000313" key="2">
    <source>
        <dbReference type="EMBL" id="ELI8103920.1"/>
    </source>
</evidence>
<name>A0AAD2V2W4_YEREN</name>
<dbReference type="InterPro" id="IPR038268">
    <property type="entry name" value="RHH_sf"/>
</dbReference>
<evidence type="ECO:0000313" key="3">
    <source>
        <dbReference type="Proteomes" id="UP001182355"/>
    </source>
</evidence>
<protein>
    <submittedName>
        <fullName evidence="2">Ribbon-helix-helix domain-containing protein</fullName>
    </submittedName>
</protein>
<dbReference type="Gene3D" id="1.10.3990.20">
    <property type="entry name" value="protein bp1543"/>
    <property type="match status" value="1"/>
</dbReference>
<accession>A0AAD2V2W4</accession>
<proteinExistence type="predicted"/>
<sequence>MKKTFKTRNAELAGIGRTSFRLEDTTWTALDMLAAKRGIRWQNWASEVLATQPDAPNRTALIRAALADELMAEQIHTIAESGSVEADSHHEIIGNGYWRLNDEQLQSELDGATIVTRDSSFAAFTLLTGYKDKSYGGSPFVIIQNELRGQLHLMIAPDVD</sequence>
<reference evidence="2" key="1">
    <citation type="submission" date="2023-02" db="EMBL/GenBank/DDBJ databases">
        <authorList>
            <person name="Ashton P.M."/>
            <person name="Dallman T."/>
            <person name="Nair S."/>
            <person name="De Pinna E."/>
            <person name="Peters T."/>
            <person name="Grant K."/>
        </authorList>
    </citation>
    <scope>NUCLEOTIDE SEQUENCE</scope>
    <source>
        <strain evidence="2">01103883</strain>
    </source>
</reference>
<dbReference type="EMBL" id="ABNAVX010000026">
    <property type="protein sequence ID" value="ELI8103920.1"/>
    <property type="molecule type" value="Genomic_DNA"/>
</dbReference>
<dbReference type="AlphaFoldDB" id="A0AAD2V2W4"/>
<dbReference type="Pfam" id="PF13467">
    <property type="entry name" value="RHH_4"/>
    <property type="match status" value="1"/>
</dbReference>
<comment type="caution">
    <text evidence="2">The sequence shown here is derived from an EMBL/GenBank/DDBJ whole genome shotgun (WGS) entry which is preliminary data.</text>
</comment>
<gene>
    <name evidence="2" type="ORF">RSF11_003667</name>
</gene>
<organism evidence="2 3">
    <name type="scientific">Yersinia enterocolitica</name>
    <dbReference type="NCBI Taxonomy" id="630"/>
    <lineage>
        <taxon>Bacteria</taxon>
        <taxon>Pseudomonadati</taxon>
        <taxon>Pseudomonadota</taxon>
        <taxon>Gammaproteobacteria</taxon>
        <taxon>Enterobacterales</taxon>
        <taxon>Yersiniaceae</taxon>
        <taxon>Yersinia</taxon>
    </lineage>
</organism>
<dbReference type="Proteomes" id="UP001182355">
    <property type="component" value="Unassembled WGS sequence"/>
</dbReference>